<dbReference type="CDD" id="cd04301">
    <property type="entry name" value="NAT_SF"/>
    <property type="match status" value="1"/>
</dbReference>
<dbReference type="SUPFAM" id="SSF55729">
    <property type="entry name" value="Acyl-CoA N-acyltransferases (Nat)"/>
    <property type="match status" value="1"/>
</dbReference>
<dbReference type="GO" id="GO:0016747">
    <property type="term" value="F:acyltransferase activity, transferring groups other than amino-acyl groups"/>
    <property type="evidence" value="ECO:0007669"/>
    <property type="project" value="InterPro"/>
</dbReference>
<sequence length="214" mass="23199">MSQPTDNHCQYGVQRPNLGWEIRYNGGTFVVTQDLPMHYTLADKSAIEAIKTLFCQTFTDSEGEAEGQLIGQLASDLIEQTHNDDLFIYIAAEGEAVVGAILFTRLHYPCGTPVFVMAPVAVATSCHGQGIGQALIAFGLQEIKAQGVEVAVTYGDPNFYHKTGFVPVDTQTIAAPYSLQFPHGWQAQSLTGEALPVLKGPVTCVAAFCDPQFW</sequence>
<dbReference type="InterPro" id="IPR000182">
    <property type="entry name" value="GNAT_dom"/>
</dbReference>
<organism evidence="2 3">
    <name type="scientific">Vibrio vulnificus</name>
    <dbReference type="NCBI Taxonomy" id="672"/>
    <lineage>
        <taxon>Bacteria</taxon>
        <taxon>Pseudomonadati</taxon>
        <taxon>Pseudomonadota</taxon>
        <taxon>Gammaproteobacteria</taxon>
        <taxon>Vibrionales</taxon>
        <taxon>Vibrionaceae</taxon>
        <taxon>Vibrio</taxon>
    </lineage>
</organism>
<accession>A0AAN1UER9</accession>
<gene>
    <name evidence="2" type="ORF">FORC53_4433</name>
</gene>
<dbReference type="InterPro" id="IPR016181">
    <property type="entry name" value="Acyl_CoA_acyltransferase"/>
</dbReference>
<dbReference type="EMBL" id="CP019291">
    <property type="protein sequence ID" value="AXX62772.1"/>
    <property type="molecule type" value="Genomic_DNA"/>
</dbReference>
<evidence type="ECO:0000313" key="3">
    <source>
        <dbReference type="Proteomes" id="UP000263418"/>
    </source>
</evidence>
<protein>
    <submittedName>
        <fullName evidence="2">N-acetyltransferase</fullName>
    </submittedName>
</protein>
<dbReference type="Proteomes" id="UP000263418">
    <property type="component" value="Chromosome 2"/>
</dbReference>
<reference evidence="2 3" key="1">
    <citation type="submission" date="2017-01" db="EMBL/GenBank/DDBJ databases">
        <title>Complete Genome Sequence of Vibrio vulnificus FORC_053.</title>
        <authorList>
            <consortium name="Food-borne Pathogen Omics Research Center"/>
            <person name="Chung H.Y."/>
            <person name="Na E.J."/>
            <person name="Song J.S."/>
            <person name="Kim H."/>
            <person name="Lee J.-H."/>
            <person name="Ryu S."/>
            <person name="Choi S.H."/>
        </authorList>
    </citation>
    <scope>NUCLEOTIDE SEQUENCE [LARGE SCALE GENOMIC DNA]</scope>
    <source>
        <strain evidence="2 3">FORC_053</strain>
    </source>
</reference>
<dbReference type="Pfam" id="PF00583">
    <property type="entry name" value="Acetyltransf_1"/>
    <property type="match status" value="1"/>
</dbReference>
<dbReference type="Gene3D" id="3.40.630.30">
    <property type="match status" value="1"/>
</dbReference>
<dbReference type="AlphaFoldDB" id="A0AAN1UER9"/>
<proteinExistence type="predicted"/>
<feature type="domain" description="N-acetyltransferase" evidence="1">
    <location>
        <begin position="37"/>
        <end position="182"/>
    </location>
</feature>
<evidence type="ECO:0000259" key="1">
    <source>
        <dbReference type="PROSITE" id="PS51186"/>
    </source>
</evidence>
<evidence type="ECO:0000313" key="2">
    <source>
        <dbReference type="EMBL" id="AXX62772.1"/>
    </source>
</evidence>
<dbReference type="PROSITE" id="PS51186">
    <property type="entry name" value="GNAT"/>
    <property type="match status" value="1"/>
</dbReference>
<name>A0AAN1UER9_VIBVL</name>